<dbReference type="OrthoDB" id="8558818at2"/>
<keyword evidence="8" id="KW-1185">Reference proteome</keyword>
<feature type="transmembrane region" description="Helical" evidence="6">
    <location>
        <begin position="308"/>
        <end position="325"/>
    </location>
</feature>
<evidence type="ECO:0000313" key="8">
    <source>
        <dbReference type="Proteomes" id="UP000295277"/>
    </source>
</evidence>
<feature type="transmembrane region" description="Helical" evidence="6">
    <location>
        <begin position="359"/>
        <end position="380"/>
    </location>
</feature>
<accession>A0A4R1YYC0</accession>
<dbReference type="PANTHER" id="PTHR23538">
    <property type="entry name" value="44.5 KD BACTERIOCHLOROPHYLL SYNTHASE SUBUNIT"/>
    <property type="match status" value="1"/>
</dbReference>
<dbReference type="SUPFAM" id="SSF103473">
    <property type="entry name" value="MFS general substrate transporter"/>
    <property type="match status" value="1"/>
</dbReference>
<dbReference type="Proteomes" id="UP000295277">
    <property type="component" value="Unassembled WGS sequence"/>
</dbReference>
<feature type="transmembrane region" description="Helical" evidence="6">
    <location>
        <begin position="66"/>
        <end position="86"/>
    </location>
</feature>
<feature type="transmembrane region" description="Helical" evidence="6">
    <location>
        <begin position="211"/>
        <end position="231"/>
    </location>
</feature>
<dbReference type="PIRSF" id="PIRSF016565">
    <property type="entry name" value="PucC"/>
    <property type="match status" value="1"/>
</dbReference>
<protein>
    <submittedName>
        <fullName evidence="7">BCD family chlorophyll transporter-like MFS transporter</fullName>
    </submittedName>
</protein>
<dbReference type="InterPro" id="IPR026036">
    <property type="entry name" value="PucC"/>
</dbReference>
<dbReference type="Gene3D" id="1.20.1250.20">
    <property type="entry name" value="MFS general substrate transporter like domains"/>
    <property type="match status" value="1"/>
</dbReference>
<proteinExistence type="inferred from homology"/>
<feature type="transmembrane region" description="Helical" evidence="6">
    <location>
        <begin position="332"/>
        <end position="353"/>
    </location>
</feature>
<feature type="transmembrane region" description="Helical" evidence="6">
    <location>
        <begin position="35"/>
        <end position="54"/>
    </location>
</feature>
<keyword evidence="3 6" id="KW-0812">Transmembrane</keyword>
<dbReference type="CDD" id="cd06176">
    <property type="entry name" value="MFS_BCD_PucC-like"/>
    <property type="match status" value="1"/>
</dbReference>
<feature type="transmembrane region" description="Helical" evidence="6">
    <location>
        <begin position="270"/>
        <end position="288"/>
    </location>
</feature>
<dbReference type="GO" id="GO:0016020">
    <property type="term" value="C:membrane"/>
    <property type="evidence" value="ECO:0007669"/>
    <property type="project" value="UniProtKB-SubCell"/>
</dbReference>
<dbReference type="InterPro" id="IPR036259">
    <property type="entry name" value="MFS_trans_sf"/>
</dbReference>
<evidence type="ECO:0000256" key="1">
    <source>
        <dbReference type="ARBA" id="ARBA00004141"/>
    </source>
</evidence>
<feature type="transmembrane region" description="Helical" evidence="6">
    <location>
        <begin position="180"/>
        <end position="199"/>
    </location>
</feature>
<feature type="transmembrane region" description="Helical" evidence="6">
    <location>
        <begin position="437"/>
        <end position="458"/>
    </location>
</feature>
<reference evidence="7 8" key="1">
    <citation type="submission" date="2019-03" db="EMBL/GenBank/DDBJ databases">
        <title>Genomic Encyclopedia of Type Strains, Phase IV (KMG-IV): sequencing the most valuable type-strain genomes for metagenomic binning, comparative biology and taxonomic classification.</title>
        <authorList>
            <person name="Goeker M."/>
        </authorList>
    </citation>
    <scope>NUCLEOTIDE SEQUENCE [LARGE SCALE GENOMIC DNA]</scope>
    <source>
        <strain evidence="7 8">DSM 21153</strain>
    </source>
</reference>
<evidence type="ECO:0000256" key="2">
    <source>
        <dbReference type="ARBA" id="ARBA00008412"/>
    </source>
</evidence>
<gene>
    <name evidence="7" type="ORF">EV216_10542</name>
</gene>
<dbReference type="EMBL" id="SLVM01000005">
    <property type="protein sequence ID" value="TCM86077.1"/>
    <property type="molecule type" value="Genomic_DNA"/>
</dbReference>
<keyword evidence="5 6" id="KW-0472">Membrane</keyword>
<dbReference type="InterPro" id="IPR004896">
    <property type="entry name" value="PucC-rel"/>
</dbReference>
<feature type="transmembrane region" description="Helical" evidence="6">
    <location>
        <begin position="392"/>
        <end position="417"/>
    </location>
</feature>
<evidence type="ECO:0000256" key="4">
    <source>
        <dbReference type="ARBA" id="ARBA00022989"/>
    </source>
</evidence>
<evidence type="ECO:0000313" key="7">
    <source>
        <dbReference type="EMBL" id="TCM86077.1"/>
    </source>
</evidence>
<sequence length="470" mass="49723">MNRLSRMAIQGIANAGMRVMPFAEAASDDLPLSRLLRLALFQVSVGMAMVLLVGTLNRVMIVELEVPATIVGVMIALPLLFAPFRALIGFKSDTHKSALGWRRVPYIWKGTLLAWGGFAIMPLALIVLSQQQFAADAPLWVGLVSAALAFLLVGAGVHIVQTVGLALATDLAPREDQPNVVGLMYVMMLVGMIVSALIFGRLLEDFSHPKLIQVIQGAAVMTLVFNVLAIWKMEARDRERAYRQRVNPEPDPSFSDAWGLFMRGANPRRLLWIIGLGTMGFGLAEVLLEPYGGEVLGMSVASTTRLTATLAMGGLIGFALASRVLSRGADPMVMAGAGALVGVPAFALITFSATLQSPAIFIIGTGLAGFGAGLFSHGTLTATMRAAPKEQVGLALGAWGAVQATSAGVAIALGGIARDLILLSPFSGLFGPATPYFFVYGAELLFLVVTVVVAYPLVAQKVFGAERRST</sequence>
<feature type="transmembrane region" description="Helical" evidence="6">
    <location>
        <begin position="106"/>
        <end position="128"/>
    </location>
</feature>
<feature type="transmembrane region" description="Helical" evidence="6">
    <location>
        <begin position="140"/>
        <end position="168"/>
    </location>
</feature>
<evidence type="ECO:0000256" key="3">
    <source>
        <dbReference type="ARBA" id="ARBA00022692"/>
    </source>
</evidence>
<dbReference type="Pfam" id="PF03209">
    <property type="entry name" value="PUCC"/>
    <property type="match status" value="1"/>
</dbReference>
<dbReference type="AlphaFoldDB" id="A0A4R1YYC0"/>
<evidence type="ECO:0000256" key="5">
    <source>
        <dbReference type="ARBA" id="ARBA00023136"/>
    </source>
</evidence>
<organism evidence="7 8">
    <name type="scientific">Rhodovulum steppense</name>
    <dbReference type="NCBI Taxonomy" id="540251"/>
    <lineage>
        <taxon>Bacteria</taxon>
        <taxon>Pseudomonadati</taxon>
        <taxon>Pseudomonadota</taxon>
        <taxon>Alphaproteobacteria</taxon>
        <taxon>Rhodobacterales</taxon>
        <taxon>Paracoccaceae</taxon>
        <taxon>Rhodovulum</taxon>
    </lineage>
</organism>
<comment type="subcellular location">
    <subcellularLocation>
        <location evidence="1">Membrane</location>
        <topology evidence="1">Multi-pass membrane protein</topology>
    </subcellularLocation>
</comment>
<keyword evidence="4 6" id="KW-1133">Transmembrane helix</keyword>
<evidence type="ECO:0000256" key="6">
    <source>
        <dbReference type="SAM" id="Phobius"/>
    </source>
</evidence>
<name>A0A4R1YYC0_9RHOB</name>
<comment type="caution">
    <text evidence="7">The sequence shown here is derived from an EMBL/GenBank/DDBJ whole genome shotgun (WGS) entry which is preliminary data.</text>
</comment>
<dbReference type="PANTHER" id="PTHR23538:SF1">
    <property type="entry name" value="44.5 KD BACTERIOCHLOROPHYLL SYNTHASE SUBUNIT"/>
    <property type="match status" value="1"/>
</dbReference>
<comment type="similarity">
    <text evidence="2">Belongs to the PucC family.</text>
</comment>